<accession>W2YPT9</accession>
<protein>
    <submittedName>
        <fullName evidence="1">Uncharacterized protein</fullName>
    </submittedName>
</protein>
<dbReference type="OrthoDB" id="183570at2759"/>
<evidence type="ECO:0000313" key="1">
    <source>
        <dbReference type="EMBL" id="ETP36653.1"/>
    </source>
</evidence>
<dbReference type="Proteomes" id="UP000018948">
    <property type="component" value="Unassembled WGS sequence"/>
</dbReference>
<evidence type="ECO:0000313" key="2">
    <source>
        <dbReference type="Proteomes" id="UP000018948"/>
    </source>
</evidence>
<sequence length="411" mass="47459">MQIIVPTAGSHKLAKDFVIGLAESLTKISVDEFFKRVHDQFYPDKNISFMEDFLTLAEYDGKFIVHYTKLVEYGVVVTTLANSMQVLTKQLKLVESKDFVERKGLYFLTPEAFKKCLLQKVNSAKYVEYYLLLERIFALYTMYQTLYLEKLLSRKDDQMDTIIDRLEELKVYAADTNATTNSFNVSHDRRTHVSTIVLTDKNLENYYGATLVLLRDAYGQPYVRVQNICAKRACVLSTMKSFIKGDHATIKNLPARTCHGIAIPPIYFSNANALVIKVKEKFDKIVRPQKIKEFNALYKDEINAGRMERLTMRNFPIKVHRLYFEYRPNSIMTFRELVAIVVAIIKQSQGCAIDLPASNELKRLLQAEQISIMDENEMNLWSSVSDDVKDATRDLSRSLMNGVFETYYRGH</sequence>
<reference evidence="1 2" key="1">
    <citation type="submission" date="2013-11" db="EMBL/GenBank/DDBJ databases">
        <title>The Genome Sequence of Phytophthora parasitica P10297.</title>
        <authorList>
            <consortium name="The Broad Institute Genomics Platform"/>
            <person name="Russ C."/>
            <person name="Tyler B."/>
            <person name="Panabieres F."/>
            <person name="Shan W."/>
            <person name="Tripathy S."/>
            <person name="Grunwald N."/>
            <person name="Machado M."/>
            <person name="Johnson C.S."/>
            <person name="Walker B."/>
            <person name="Young S.K."/>
            <person name="Zeng Q."/>
            <person name="Gargeya S."/>
            <person name="Fitzgerald M."/>
            <person name="Haas B."/>
            <person name="Abouelleil A."/>
            <person name="Allen A.W."/>
            <person name="Alvarado L."/>
            <person name="Arachchi H.M."/>
            <person name="Berlin A.M."/>
            <person name="Chapman S.B."/>
            <person name="Gainer-Dewar J."/>
            <person name="Goldberg J."/>
            <person name="Griggs A."/>
            <person name="Gujja S."/>
            <person name="Hansen M."/>
            <person name="Howarth C."/>
            <person name="Imamovic A."/>
            <person name="Ireland A."/>
            <person name="Larimer J."/>
            <person name="McCowan C."/>
            <person name="Murphy C."/>
            <person name="Pearson M."/>
            <person name="Poon T.W."/>
            <person name="Priest M."/>
            <person name="Roberts A."/>
            <person name="Saif S."/>
            <person name="Shea T."/>
            <person name="Sisk P."/>
            <person name="Sykes S."/>
            <person name="Wortman J."/>
            <person name="Nusbaum C."/>
            <person name="Birren B."/>
        </authorList>
    </citation>
    <scope>NUCLEOTIDE SEQUENCE [LARGE SCALE GENOMIC DNA]</scope>
    <source>
        <strain evidence="1 2">P10297</strain>
    </source>
</reference>
<gene>
    <name evidence="1" type="ORF">F442_15463</name>
</gene>
<dbReference type="AlphaFoldDB" id="W2YPT9"/>
<dbReference type="EMBL" id="ANIY01003283">
    <property type="protein sequence ID" value="ETP36653.1"/>
    <property type="molecule type" value="Genomic_DNA"/>
</dbReference>
<proteinExistence type="predicted"/>
<organism evidence="1 2">
    <name type="scientific">Phytophthora nicotianae P10297</name>
    <dbReference type="NCBI Taxonomy" id="1317064"/>
    <lineage>
        <taxon>Eukaryota</taxon>
        <taxon>Sar</taxon>
        <taxon>Stramenopiles</taxon>
        <taxon>Oomycota</taxon>
        <taxon>Peronosporomycetes</taxon>
        <taxon>Peronosporales</taxon>
        <taxon>Peronosporaceae</taxon>
        <taxon>Phytophthora</taxon>
    </lineage>
</organism>
<name>W2YPT9_PHYNI</name>
<comment type="caution">
    <text evidence="1">The sequence shown here is derived from an EMBL/GenBank/DDBJ whole genome shotgun (WGS) entry which is preliminary data.</text>
</comment>